<dbReference type="STRING" id="709015.GCA_000472485_00630"/>
<reference evidence="7" key="1">
    <citation type="submission" date="2017-05" db="EMBL/GenBank/DDBJ databases">
        <authorList>
            <person name="Ray J."/>
            <person name="Price M."/>
            <person name="Deutschbauer A."/>
        </authorList>
    </citation>
    <scope>NUCLEOTIDE SEQUENCE [LARGE SCALE GENOMIC DNA]</scope>
    <source>
        <strain evidence="7">DSM 19842</strain>
    </source>
</reference>
<dbReference type="PANTHER" id="PTHR30469:SF15">
    <property type="entry name" value="HLYD FAMILY OF SECRETION PROTEINS"/>
    <property type="match status" value="1"/>
</dbReference>
<dbReference type="GO" id="GO:0015562">
    <property type="term" value="F:efflux transmembrane transporter activity"/>
    <property type="evidence" value="ECO:0007669"/>
    <property type="project" value="TreeGrafter"/>
</dbReference>
<dbReference type="Pfam" id="PF25917">
    <property type="entry name" value="BSH_RND"/>
    <property type="match status" value="1"/>
</dbReference>
<keyword evidence="2" id="KW-0175">Coiled coil</keyword>
<dbReference type="Proteomes" id="UP000266292">
    <property type="component" value="Chromosome"/>
</dbReference>
<evidence type="ECO:0000313" key="7">
    <source>
        <dbReference type="Proteomes" id="UP000266292"/>
    </source>
</evidence>
<feature type="domain" description="Multidrug resistance protein MdtA-like barrel-sandwich hybrid" evidence="3">
    <location>
        <begin position="74"/>
        <end position="195"/>
    </location>
</feature>
<name>A0A1X9YNR8_9BACT</name>
<sequence>MKKIIYIVAVLVALGAIGYTLMNNKKEMAATAAIAERKSESIPVALTTPKVGAVDKSFTAQGNFIPEQDLTLLSETQGQVLKIYKQNGDRVKAGEMLAQVDAQLLRAELVRAQANYTKSKRDLERFENLAEGDAITKRQLEDARLGFSNAEAALITAKKRLADASIKAPISGRINEKFIEVGSYLSPGTKLFNIVNVDNLKMNVKVPESQVGLIRDGQKVQIKADAVGGETFEGTVKAIAAKGDNSLNYNVELQVSNPSDNPLKAGMYGTAYFEVADQRKALLIEREAIVGSLQNPQVFVVNNGSAFLKDIKVGGTQGNKVEVTGGLEAGDKVVQSGQINLKNGTKVTVL</sequence>
<accession>A0A1X9YNR8</accession>
<dbReference type="InterPro" id="IPR058625">
    <property type="entry name" value="MdtA-like_BSH"/>
</dbReference>
<dbReference type="KEGG" id="pact:CA264_03180"/>
<dbReference type="Gene3D" id="1.10.287.470">
    <property type="entry name" value="Helix hairpin bin"/>
    <property type="match status" value="1"/>
</dbReference>
<dbReference type="Gene3D" id="2.40.420.20">
    <property type="match status" value="1"/>
</dbReference>
<evidence type="ECO:0000256" key="1">
    <source>
        <dbReference type="ARBA" id="ARBA00009477"/>
    </source>
</evidence>
<dbReference type="InterPro" id="IPR006143">
    <property type="entry name" value="RND_pump_MFP"/>
</dbReference>
<evidence type="ECO:0000259" key="4">
    <source>
        <dbReference type="Pfam" id="PF25954"/>
    </source>
</evidence>
<dbReference type="OrthoDB" id="9784685at2"/>
<feature type="domain" description="YknX-like C-terminal permuted SH3-like" evidence="5">
    <location>
        <begin position="287"/>
        <end position="349"/>
    </location>
</feature>
<dbReference type="EMBL" id="CP021235">
    <property type="protein sequence ID" value="ARS34523.1"/>
    <property type="molecule type" value="Genomic_DNA"/>
</dbReference>
<dbReference type="NCBIfam" id="TIGR01730">
    <property type="entry name" value="RND_mfp"/>
    <property type="match status" value="1"/>
</dbReference>
<evidence type="ECO:0000259" key="3">
    <source>
        <dbReference type="Pfam" id="PF25917"/>
    </source>
</evidence>
<protein>
    <submittedName>
        <fullName evidence="6">Efflux transporter periplasmic adaptor subunit</fullName>
    </submittedName>
</protein>
<dbReference type="SUPFAM" id="SSF111369">
    <property type="entry name" value="HlyD-like secretion proteins"/>
    <property type="match status" value="1"/>
</dbReference>
<evidence type="ECO:0000259" key="5">
    <source>
        <dbReference type="Pfam" id="PF25989"/>
    </source>
</evidence>
<organism evidence="6 7">
    <name type="scientific">Pontibacter actiniarum</name>
    <dbReference type="NCBI Taxonomy" id="323450"/>
    <lineage>
        <taxon>Bacteria</taxon>
        <taxon>Pseudomonadati</taxon>
        <taxon>Bacteroidota</taxon>
        <taxon>Cytophagia</taxon>
        <taxon>Cytophagales</taxon>
        <taxon>Hymenobacteraceae</taxon>
        <taxon>Pontibacter</taxon>
    </lineage>
</organism>
<dbReference type="Pfam" id="PF25954">
    <property type="entry name" value="Beta-barrel_RND_2"/>
    <property type="match status" value="1"/>
</dbReference>
<keyword evidence="7" id="KW-1185">Reference proteome</keyword>
<feature type="domain" description="CusB-like beta-barrel" evidence="4">
    <location>
        <begin position="203"/>
        <end position="273"/>
    </location>
</feature>
<gene>
    <name evidence="6" type="ORF">CA264_03180</name>
</gene>
<dbReference type="PANTHER" id="PTHR30469">
    <property type="entry name" value="MULTIDRUG RESISTANCE PROTEIN MDTA"/>
    <property type="match status" value="1"/>
</dbReference>
<evidence type="ECO:0000256" key="2">
    <source>
        <dbReference type="SAM" id="Coils"/>
    </source>
</evidence>
<dbReference type="GO" id="GO:1990281">
    <property type="term" value="C:efflux pump complex"/>
    <property type="evidence" value="ECO:0007669"/>
    <property type="project" value="TreeGrafter"/>
</dbReference>
<dbReference type="AlphaFoldDB" id="A0A1X9YNR8"/>
<comment type="similarity">
    <text evidence="1">Belongs to the membrane fusion protein (MFP) (TC 8.A.1) family.</text>
</comment>
<dbReference type="InterPro" id="IPR058792">
    <property type="entry name" value="Beta-barrel_RND_2"/>
</dbReference>
<dbReference type="InterPro" id="IPR058637">
    <property type="entry name" value="YknX-like_C"/>
</dbReference>
<feature type="coiled-coil region" evidence="2">
    <location>
        <begin position="102"/>
        <end position="129"/>
    </location>
</feature>
<dbReference type="Gene3D" id="2.40.50.100">
    <property type="match status" value="1"/>
</dbReference>
<dbReference type="RefSeq" id="WP_025604527.1">
    <property type="nucleotide sequence ID" value="NZ_CP021235.1"/>
</dbReference>
<dbReference type="Pfam" id="PF25989">
    <property type="entry name" value="YknX_C"/>
    <property type="match status" value="1"/>
</dbReference>
<dbReference type="Gene3D" id="2.40.30.170">
    <property type="match status" value="1"/>
</dbReference>
<proteinExistence type="inferred from homology"/>
<evidence type="ECO:0000313" key="6">
    <source>
        <dbReference type="EMBL" id="ARS34523.1"/>
    </source>
</evidence>